<dbReference type="PANTHER" id="PTHR42689:SF1">
    <property type="entry name" value="ACETYL-COA ACYLTRANSFERASE FADA2 (3-KETOACYL-COA THIOLASE) (BETA-KETOTHIOLASE)-RELATED"/>
    <property type="match status" value="1"/>
</dbReference>
<dbReference type="CDD" id="cd00751">
    <property type="entry name" value="thiolase"/>
    <property type="match status" value="1"/>
</dbReference>
<dbReference type="AlphaFoldDB" id="A0A8K0AGR5"/>
<reference evidence="7" key="1">
    <citation type="submission" date="2019-09" db="EMBL/GenBank/DDBJ databases">
        <title>The Mitochondrial Proteome of the Jakobid, Andalucia godoyi, a Protist With the Most Gene-Rich and Bacteria-Like Mitochondrial Genome.</title>
        <authorList>
            <person name="Gray M.W."/>
            <person name="Burger G."/>
            <person name="Derelle R."/>
            <person name="Klimes V."/>
            <person name="Leger M."/>
            <person name="Sarrasin M."/>
            <person name="Vlcek C."/>
            <person name="Roger A.J."/>
            <person name="Elias M."/>
            <person name="Lang B.F."/>
        </authorList>
    </citation>
    <scope>NUCLEOTIDE SEQUENCE</scope>
    <source>
        <strain evidence="7">And28</strain>
    </source>
</reference>
<evidence type="ECO:0000256" key="1">
    <source>
        <dbReference type="ARBA" id="ARBA00010982"/>
    </source>
</evidence>
<dbReference type="SUPFAM" id="SSF53901">
    <property type="entry name" value="Thiolase-like"/>
    <property type="match status" value="2"/>
</dbReference>
<dbReference type="InterPro" id="IPR020616">
    <property type="entry name" value="Thiolase_N"/>
</dbReference>
<organism evidence="7 8">
    <name type="scientific">Andalucia godoyi</name>
    <name type="common">Flagellate</name>
    <dbReference type="NCBI Taxonomy" id="505711"/>
    <lineage>
        <taxon>Eukaryota</taxon>
        <taxon>Discoba</taxon>
        <taxon>Jakobida</taxon>
        <taxon>Andalucina</taxon>
        <taxon>Andaluciidae</taxon>
        <taxon>Andalucia</taxon>
    </lineage>
</organism>
<dbReference type="Proteomes" id="UP000799049">
    <property type="component" value="Unassembled WGS sequence"/>
</dbReference>
<dbReference type="OrthoDB" id="5404651at2759"/>
<dbReference type="NCBIfam" id="TIGR01930">
    <property type="entry name" value="AcCoA-C-Actrans"/>
    <property type="match status" value="1"/>
</dbReference>
<keyword evidence="3 4" id="KW-0012">Acyltransferase</keyword>
<evidence type="ECO:0000256" key="4">
    <source>
        <dbReference type="RuleBase" id="RU003557"/>
    </source>
</evidence>
<dbReference type="PROSITE" id="PS00098">
    <property type="entry name" value="THIOLASE_1"/>
    <property type="match status" value="1"/>
</dbReference>
<dbReference type="InterPro" id="IPR016039">
    <property type="entry name" value="Thiolase-like"/>
</dbReference>
<keyword evidence="8" id="KW-1185">Reference proteome</keyword>
<dbReference type="InterPro" id="IPR020615">
    <property type="entry name" value="Thiolase_acyl_enz_int_AS"/>
</dbReference>
<accession>A0A8K0AGR5</accession>
<evidence type="ECO:0000313" key="7">
    <source>
        <dbReference type="EMBL" id="KAF0852233.1"/>
    </source>
</evidence>
<dbReference type="EMBL" id="VRVR01000051">
    <property type="protein sequence ID" value="KAF0852233.1"/>
    <property type="molecule type" value="Genomic_DNA"/>
</dbReference>
<dbReference type="InterPro" id="IPR020617">
    <property type="entry name" value="Thiolase_C"/>
</dbReference>
<name>A0A8K0AGR5_ANDGO</name>
<sequence>MSESESAHRRIAVLSSHLASGSLSEPQAAASFVGSSSKRPQRAVIVGGVRTPFRKAFSDVMHLTSIDLGVHSVRGLLHKYREKLPATAVDEIIWGNVVLNTAAPNIAREIVVDLNLPPHIHGVTVSRACLSGLEAIELAVSRIEHGDADVVIAGGSDSMSNGELPLPRHLTHALAMLQYAGKSQSPIAKVISFFKMAGSPLSWMPSPPQIAERSTGKKMGYHADLMAEINGISRSAQDAFALSSHAKAAAAQKHGYLAEEIVPVPSARNPAQLLSEDNIVRKDALTNGPEISGKMSKLRPCFRSGAEASVTAATSSPLTDGGSAVLVVSEAKAKALGLPTDIRLVAFINCAVDPYPQLLLAPALAIPRALFDAGLTLDDIDIFELHEAFAAQVLCTVAVLANEEFCAKRIPQEYLPAGKKVIGKIPLEKINPCGSSIAIGHPFAATGGRLVASASNQLRRTGKRYALLSVCAAGGMGGVAIIERVEEK</sequence>
<evidence type="ECO:0000313" key="8">
    <source>
        <dbReference type="Proteomes" id="UP000799049"/>
    </source>
</evidence>
<dbReference type="InterPro" id="IPR050521">
    <property type="entry name" value="3-ketoacyl-CoA_Thiolase"/>
</dbReference>
<dbReference type="PANTHER" id="PTHR42689">
    <property type="entry name" value="ACETYL-COA ACYLTRANSFERASE FADA2 (3-KETOACYL-COA THIOLASE) (BETA-KETOTHIOLASE)-RELATED"/>
    <property type="match status" value="1"/>
</dbReference>
<protein>
    <submittedName>
        <fullName evidence="7">Mitochondrial trifunctional enzyme 3-ketoacyl-CoA thiolase--acetyl-CoA acyltransferase--beta-ketothiolase subunit b</fullName>
    </submittedName>
</protein>
<dbReference type="InterPro" id="IPR002155">
    <property type="entry name" value="Thiolase"/>
</dbReference>
<feature type="domain" description="Thiolase C-terminal" evidence="6">
    <location>
        <begin position="343"/>
        <end position="484"/>
    </location>
</feature>
<gene>
    <name evidence="7" type="ORF">ANDGO_01819</name>
</gene>
<evidence type="ECO:0000256" key="2">
    <source>
        <dbReference type="ARBA" id="ARBA00022679"/>
    </source>
</evidence>
<comment type="similarity">
    <text evidence="1 4">Belongs to the thiolase-like superfamily. Thiolase family.</text>
</comment>
<comment type="caution">
    <text evidence="7">The sequence shown here is derived from an EMBL/GenBank/DDBJ whole genome shotgun (WGS) entry which is preliminary data.</text>
</comment>
<dbReference type="Gene3D" id="3.40.47.10">
    <property type="match status" value="1"/>
</dbReference>
<evidence type="ECO:0000259" key="5">
    <source>
        <dbReference type="Pfam" id="PF00108"/>
    </source>
</evidence>
<dbReference type="GO" id="GO:0016747">
    <property type="term" value="F:acyltransferase activity, transferring groups other than amino-acyl groups"/>
    <property type="evidence" value="ECO:0007669"/>
    <property type="project" value="InterPro"/>
</dbReference>
<feature type="domain" description="Thiolase N-terminal" evidence="5">
    <location>
        <begin position="44"/>
        <end position="330"/>
    </location>
</feature>
<evidence type="ECO:0000256" key="3">
    <source>
        <dbReference type="ARBA" id="ARBA00023315"/>
    </source>
</evidence>
<evidence type="ECO:0000259" key="6">
    <source>
        <dbReference type="Pfam" id="PF02803"/>
    </source>
</evidence>
<dbReference type="Pfam" id="PF00108">
    <property type="entry name" value="Thiolase_N"/>
    <property type="match status" value="1"/>
</dbReference>
<proteinExistence type="inferred from homology"/>
<keyword evidence="2 4" id="KW-0808">Transferase</keyword>
<dbReference type="GO" id="GO:0005829">
    <property type="term" value="C:cytosol"/>
    <property type="evidence" value="ECO:0007669"/>
    <property type="project" value="TreeGrafter"/>
</dbReference>
<dbReference type="Pfam" id="PF02803">
    <property type="entry name" value="Thiolase_C"/>
    <property type="match status" value="1"/>
</dbReference>